<evidence type="ECO:0000313" key="2">
    <source>
        <dbReference type="EMBL" id="SMX39823.1"/>
    </source>
</evidence>
<keyword evidence="3" id="KW-1185">Reference proteome</keyword>
<gene>
    <name evidence="2" type="ORF">PEV8663_01893</name>
</gene>
<evidence type="ECO:0000313" key="3">
    <source>
        <dbReference type="Proteomes" id="UP000220836"/>
    </source>
</evidence>
<evidence type="ECO:0000256" key="1">
    <source>
        <dbReference type="SAM" id="MobiDB-lite"/>
    </source>
</evidence>
<dbReference type="Proteomes" id="UP000220836">
    <property type="component" value="Unassembled WGS sequence"/>
</dbReference>
<dbReference type="Gene3D" id="2.70.70.10">
    <property type="entry name" value="Glucose Permease (Domain IIA)"/>
    <property type="match status" value="1"/>
</dbReference>
<feature type="region of interest" description="Disordered" evidence="1">
    <location>
        <begin position="22"/>
        <end position="42"/>
    </location>
</feature>
<reference evidence="2 3" key="1">
    <citation type="submission" date="2017-05" db="EMBL/GenBank/DDBJ databases">
        <authorList>
            <person name="Song R."/>
            <person name="Chenine A.L."/>
            <person name="Ruprecht R.M."/>
        </authorList>
    </citation>
    <scope>NUCLEOTIDE SEQUENCE [LARGE SCALE GENOMIC DNA]</scope>
    <source>
        <strain evidence="2 3">CECT 8663</strain>
    </source>
</reference>
<dbReference type="EMBL" id="FXYH01000005">
    <property type="protein sequence ID" value="SMX39823.1"/>
    <property type="molecule type" value="Genomic_DNA"/>
</dbReference>
<name>A0A238KAG9_9RHOB</name>
<sequence length="92" mass="10193">MLQSPRQPINVDSLMRLVKRTKSHKAVTVDTHTDSQKQSTDFAMPFGTPIHAARGGRVVFLKASSNKGGNSRYLVDQANYIAIQHDDRTLGL</sequence>
<dbReference type="InterPro" id="IPR011055">
    <property type="entry name" value="Dup_hybrid_motif"/>
</dbReference>
<organism evidence="2 3">
    <name type="scientific">Pelagimonas varians</name>
    <dbReference type="NCBI Taxonomy" id="696760"/>
    <lineage>
        <taxon>Bacteria</taxon>
        <taxon>Pseudomonadati</taxon>
        <taxon>Pseudomonadota</taxon>
        <taxon>Alphaproteobacteria</taxon>
        <taxon>Rhodobacterales</taxon>
        <taxon>Roseobacteraceae</taxon>
        <taxon>Pelagimonas</taxon>
    </lineage>
</organism>
<protein>
    <submittedName>
        <fullName evidence="2">Uncharacterized protein</fullName>
    </submittedName>
</protein>
<accession>A0A238KAG9</accession>
<proteinExistence type="predicted"/>
<dbReference type="SUPFAM" id="SSF51261">
    <property type="entry name" value="Duplicated hybrid motif"/>
    <property type="match status" value="1"/>
</dbReference>
<dbReference type="AlphaFoldDB" id="A0A238KAG9"/>